<evidence type="ECO:0000313" key="3">
    <source>
        <dbReference type="Proteomes" id="UP001590950"/>
    </source>
</evidence>
<organism evidence="2 3">
    <name type="scientific">Stereocaulon virgatum</name>
    <dbReference type="NCBI Taxonomy" id="373712"/>
    <lineage>
        <taxon>Eukaryota</taxon>
        <taxon>Fungi</taxon>
        <taxon>Dikarya</taxon>
        <taxon>Ascomycota</taxon>
        <taxon>Pezizomycotina</taxon>
        <taxon>Lecanoromycetes</taxon>
        <taxon>OSLEUM clade</taxon>
        <taxon>Lecanoromycetidae</taxon>
        <taxon>Lecanorales</taxon>
        <taxon>Lecanorineae</taxon>
        <taxon>Stereocaulaceae</taxon>
        <taxon>Stereocaulon</taxon>
    </lineage>
</organism>
<accession>A0ABR4A345</accession>
<evidence type="ECO:0000313" key="2">
    <source>
        <dbReference type="EMBL" id="KAL2040349.1"/>
    </source>
</evidence>
<reference evidence="2 3" key="1">
    <citation type="submission" date="2024-09" db="EMBL/GenBank/DDBJ databases">
        <title>Rethinking Asexuality: The Enigmatic Case of Functional Sexual Genes in Lepraria (Stereocaulaceae).</title>
        <authorList>
            <person name="Doellman M."/>
            <person name="Sun Y."/>
            <person name="Barcenas-Pena A."/>
            <person name="Lumbsch H.T."/>
            <person name="Grewe F."/>
        </authorList>
    </citation>
    <scope>NUCLEOTIDE SEQUENCE [LARGE SCALE GENOMIC DNA]</scope>
    <source>
        <strain evidence="2 3">Mercado 3170</strain>
    </source>
</reference>
<name>A0ABR4A345_9LECA</name>
<protein>
    <submittedName>
        <fullName evidence="2">Uncharacterized protein</fullName>
    </submittedName>
</protein>
<feature type="region of interest" description="Disordered" evidence="1">
    <location>
        <begin position="82"/>
        <end position="101"/>
    </location>
</feature>
<evidence type="ECO:0000256" key="1">
    <source>
        <dbReference type="SAM" id="MobiDB-lite"/>
    </source>
</evidence>
<keyword evidence="3" id="KW-1185">Reference proteome</keyword>
<gene>
    <name evidence="2" type="ORF">N7G274_006792</name>
</gene>
<dbReference type="Proteomes" id="UP001590950">
    <property type="component" value="Unassembled WGS sequence"/>
</dbReference>
<comment type="caution">
    <text evidence="2">The sequence shown here is derived from an EMBL/GenBank/DDBJ whole genome shotgun (WGS) entry which is preliminary data.</text>
</comment>
<sequence>MHFRAHVNGLLRFTYTYIITSNNLPYSLSSRYPKYNYAPLMTRHEPRKLQILKQYCQYCYQASKGITQRVLHYARLKFAERNYDDNRSTRPRPPKNVRFIE</sequence>
<proteinExistence type="predicted"/>
<dbReference type="EMBL" id="JBEFKJ010000021">
    <property type="protein sequence ID" value="KAL2040349.1"/>
    <property type="molecule type" value="Genomic_DNA"/>
</dbReference>